<keyword evidence="9" id="KW-0804">Transcription</keyword>
<dbReference type="InterPro" id="IPR041697">
    <property type="entry name" value="Znf-C2H2_11"/>
</dbReference>
<dbReference type="InterPro" id="IPR036236">
    <property type="entry name" value="Znf_C2H2_sf"/>
</dbReference>
<evidence type="ECO:0000256" key="1">
    <source>
        <dbReference type="ARBA" id="ARBA00004123"/>
    </source>
</evidence>
<dbReference type="GO" id="GO:0005634">
    <property type="term" value="C:nucleus"/>
    <property type="evidence" value="ECO:0007669"/>
    <property type="project" value="UniProtKB-SubCell"/>
</dbReference>
<keyword evidence="14" id="KW-1185">Reference proteome</keyword>
<dbReference type="FunFam" id="3.30.160.60:FF:000646">
    <property type="entry name" value="Myeloid zinc finger 1"/>
    <property type="match status" value="1"/>
</dbReference>
<dbReference type="PROSITE" id="PS00028">
    <property type="entry name" value="ZINC_FINGER_C2H2_1"/>
    <property type="match status" value="5"/>
</dbReference>
<keyword evidence="10" id="KW-0539">Nucleus</keyword>
<dbReference type="FunFam" id="3.30.160.60:FF:000765">
    <property type="entry name" value="Zinc finger 45-like"/>
    <property type="match status" value="1"/>
</dbReference>
<dbReference type="FunFam" id="3.30.160.60:FF:003172">
    <property type="match status" value="1"/>
</dbReference>
<proteinExistence type="inferred from homology"/>
<sequence length="219" mass="25414">MEFIKEETEDMRFEEAFRVKHEDTEEQTDVMGLKEESVELNDIRDKNQYKKHDFITGQTSFSCSHTEKTSSQKITQNTGSRGHFTCQECGQSFDQRGNLKIHMRIHAGERPYTCDLCGNSFIRRGGLKSHMRIHTGEQSYTCPQCGRSFTHRQTLKSHIRIHTGEKPFTCQQCGKSFIEHGPLKVHMRIHTGEKPFTCQQCGKCFSIKGTLKRHMRIHT</sequence>
<feature type="domain" description="C2H2-type" evidence="12">
    <location>
        <begin position="140"/>
        <end position="167"/>
    </location>
</feature>
<dbReference type="GO" id="GO:0008270">
    <property type="term" value="F:zinc ion binding"/>
    <property type="evidence" value="ECO:0007669"/>
    <property type="project" value="UniProtKB-KW"/>
</dbReference>
<dbReference type="Gene3D" id="3.30.160.60">
    <property type="entry name" value="Classic Zinc Finger"/>
    <property type="match status" value="5"/>
</dbReference>
<dbReference type="PANTHER" id="PTHR24394">
    <property type="entry name" value="ZINC FINGER PROTEIN"/>
    <property type="match status" value="1"/>
</dbReference>
<dbReference type="GO" id="GO:0000981">
    <property type="term" value="F:DNA-binding transcription factor activity, RNA polymerase II-specific"/>
    <property type="evidence" value="ECO:0007669"/>
    <property type="project" value="TreeGrafter"/>
</dbReference>
<dbReference type="FunFam" id="3.30.160.60:FF:000328">
    <property type="entry name" value="Zinc finger protein 1079"/>
    <property type="match status" value="1"/>
</dbReference>
<keyword evidence="7" id="KW-0805">Transcription regulation</keyword>
<feature type="domain" description="C2H2-type" evidence="12">
    <location>
        <begin position="112"/>
        <end position="139"/>
    </location>
</feature>
<keyword evidence="5 11" id="KW-0863">Zinc-finger</keyword>
<evidence type="ECO:0000313" key="14">
    <source>
        <dbReference type="Proteomes" id="UP001108240"/>
    </source>
</evidence>
<evidence type="ECO:0000256" key="3">
    <source>
        <dbReference type="ARBA" id="ARBA00022723"/>
    </source>
</evidence>
<dbReference type="InterPro" id="IPR013087">
    <property type="entry name" value="Znf_C2H2_type"/>
</dbReference>
<keyword evidence="4" id="KW-0677">Repeat</keyword>
<dbReference type="Pfam" id="PF16622">
    <property type="entry name" value="zf-C2H2_11"/>
    <property type="match status" value="1"/>
</dbReference>
<accession>A0A9J8BAN2</accession>
<evidence type="ECO:0000256" key="8">
    <source>
        <dbReference type="ARBA" id="ARBA00023125"/>
    </source>
</evidence>
<evidence type="ECO:0000256" key="9">
    <source>
        <dbReference type="ARBA" id="ARBA00023163"/>
    </source>
</evidence>
<evidence type="ECO:0000256" key="2">
    <source>
        <dbReference type="ARBA" id="ARBA00006991"/>
    </source>
</evidence>
<evidence type="ECO:0000259" key="12">
    <source>
        <dbReference type="PROSITE" id="PS50157"/>
    </source>
</evidence>
<evidence type="ECO:0000256" key="6">
    <source>
        <dbReference type="ARBA" id="ARBA00022833"/>
    </source>
</evidence>
<comment type="subcellular location">
    <subcellularLocation>
        <location evidence="1">Nucleus</location>
    </subcellularLocation>
</comment>
<evidence type="ECO:0000256" key="7">
    <source>
        <dbReference type="ARBA" id="ARBA00023015"/>
    </source>
</evidence>
<name>A0A9J8BAN2_CYPCA</name>
<dbReference type="Ensembl" id="ENSCCRT00000195004.1">
    <property type="protein sequence ID" value="ENSCCRP00000154809.1"/>
    <property type="gene ID" value="ENSCCRG00000053209.1"/>
</dbReference>
<dbReference type="FunFam" id="3.30.160.60:FF:002876">
    <property type="entry name" value="Zgc:172128"/>
    <property type="match status" value="1"/>
</dbReference>
<keyword evidence="6" id="KW-0862">Zinc</keyword>
<dbReference type="GO" id="GO:0003677">
    <property type="term" value="F:DNA binding"/>
    <property type="evidence" value="ECO:0007669"/>
    <property type="project" value="UniProtKB-KW"/>
</dbReference>
<keyword evidence="8" id="KW-0238">DNA-binding</keyword>
<dbReference type="PANTHER" id="PTHR24394:SF48">
    <property type="entry name" value="ZINC FINGER PROTEIN 771"/>
    <property type="match status" value="1"/>
</dbReference>
<feature type="domain" description="C2H2-type" evidence="12">
    <location>
        <begin position="168"/>
        <end position="195"/>
    </location>
</feature>
<evidence type="ECO:0000256" key="11">
    <source>
        <dbReference type="PROSITE-ProRule" id="PRU00042"/>
    </source>
</evidence>
<dbReference type="SMART" id="SM00355">
    <property type="entry name" value="ZnF_C2H2"/>
    <property type="match status" value="5"/>
</dbReference>
<evidence type="ECO:0000256" key="5">
    <source>
        <dbReference type="ARBA" id="ARBA00022771"/>
    </source>
</evidence>
<organism evidence="13 14">
    <name type="scientific">Cyprinus carpio carpio</name>
    <dbReference type="NCBI Taxonomy" id="630221"/>
    <lineage>
        <taxon>Eukaryota</taxon>
        <taxon>Metazoa</taxon>
        <taxon>Chordata</taxon>
        <taxon>Craniata</taxon>
        <taxon>Vertebrata</taxon>
        <taxon>Euteleostomi</taxon>
        <taxon>Actinopterygii</taxon>
        <taxon>Neopterygii</taxon>
        <taxon>Teleostei</taxon>
        <taxon>Ostariophysi</taxon>
        <taxon>Cypriniformes</taxon>
        <taxon>Cyprinidae</taxon>
        <taxon>Cyprininae</taxon>
        <taxon>Cyprinus</taxon>
    </lineage>
</organism>
<dbReference type="SUPFAM" id="SSF57667">
    <property type="entry name" value="beta-beta-alpha zinc fingers"/>
    <property type="match status" value="3"/>
</dbReference>
<protein>
    <recommendedName>
        <fullName evidence="12">C2H2-type domain-containing protein</fullName>
    </recommendedName>
</protein>
<keyword evidence="3" id="KW-0479">Metal-binding</keyword>
<evidence type="ECO:0000313" key="13">
    <source>
        <dbReference type="Ensembl" id="ENSCCRP00000154809.1"/>
    </source>
</evidence>
<evidence type="ECO:0000256" key="4">
    <source>
        <dbReference type="ARBA" id="ARBA00022737"/>
    </source>
</evidence>
<dbReference type="AlphaFoldDB" id="A0A9J8BAN2"/>
<dbReference type="Proteomes" id="UP001108240">
    <property type="component" value="Unplaced"/>
</dbReference>
<feature type="domain" description="C2H2-type" evidence="12">
    <location>
        <begin position="84"/>
        <end position="111"/>
    </location>
</feature>
<reference evidence="13" key="1">
    <citation type="submission" date="2025-05" db="UniProtKB">
        <authorList>
            <consortium name="Ensembl"/>
        </authorList>
    </citation>
    <scope>IDENTIFICATION</scope>
</reference>
<dbReference type="Pfam" id="PF00096">
    <property type="entry name" value="zf-C2H2"/>
    <property type="match status" value="4"/>
</dbReference>
<comment type="similarity">
    <text evidence="2">Belongs to the krueppel C2H2-type zinc-finger protein family.</text>
</comment>
<dbReference type="PROSITE" id="PS50157">
    <property type="entry name" value="ZINC_FINGER_C2H2_2"/>
    <property type="match status" value="5"/>
</dbReference>
<dbReference type="Ensembl" id="ENSCCRT00000126119.1">
    <property type="protein sequence ID" value="ENSCCRP00000103341.1"/>
    <property type="gene ID" value="ENSCCRG00000053209.1"/>
</dbReference>
<dbReference type="GeneTree" id="ENSGT00940000154446"/>
<evidence type="ECO:0000256" key="10">
    <source>
        <dbReference type="ARBA" id="ARBA00023242"/>
    </source>
</evidence>
<feature type="domain" description="C2H2-type" evidence="12">
    <location>
        <begin position="196"/>
        <end position="219"/>
    </location>
</feature>